<dbReference type="EMBL" id="DQ288858">
    <property type="protein sequence ID" value="ABQ51962.1"/>
    <property type="molecule type" value="Genomic_DNA"/>
</dbReference>
<evidence type="ECO:0000259" key="1">
    <source>
        <dbReference type="Pfam" id="PF04512"/>
    </source>
</evidence>
<dbReference type="Proteomes" id="UP000202782">
    <property type="component" value="Segment"/>
</dbReference>
<evidence type="ECO:0000259" key="2">
    <source>
        <dbReference type="Pfam" id="PF04513"/>
    </source>
</evidence>
<proteinExistence type="predicted"/>
<keyword evidence="4" id="KW-1185">Reference proteome</keyword>
<dbReference type="Gene3D" id="1.20.5.300">
    <property type="match status" value="1"/>
</dbReference>
<name>A5IZM1_9BBAC</name>
<dbReference type="InterPro" id="IPR007601">
    <property type="entry name" value="Baculo_PEP_C"/>
</dbReference>
<accession>A5IZM1</accession>
<dbReference type="Pfam" id="PF04513">
    <property type="entry name" value="Baculo_PEP_C"/>
    <property type="match status" value="1"/>
</dbReference>
<reference evidence="3 4" key="1">
    <citation type="journal article" date="2008" name="J. Microbiol.">
        <title>Molecular and phylogenetic characterization of Spodoptera litura granulovirus.</title>
        <authorList>
            <person name="Wang Y."/>
            <person name="Choi J.Y."/>
            <person name="Roh J.Y."/>
            <person name="Woo S.D."/>
            <person name="Jin B.R."/>
            <person name="Je Y.H."/>
        </authorList>
    </citation>
    <scope>NUCLEOTIDE SEQUENCE [LARGE SCALE GENOMIC DNA]</scope>
    <source>
        <strain evidence="3">SlGV-K1</strain>
    </source>
</reference>
<organism evidence="3 4">
    <name type="scientific">Spodoptera litura granulovirus</name>
    <dbReference type="NCBI Taxonomy" id="359919"/>
    <lineage>
        <taxon>Viruses</taxon>
        <taxon>Viruses incertae sedis</taxon>
        <taxon>Naldaviricetes</taxon>
        <taxon>Lefavirales</taxon>
        <taxon>Baculoviridae</taxon>
        <taxon>Betabaculovirus</taxon>
        <taxon>Betabaculovirus spliturae</taxon>
    </lineage>
</organism>
<dbReference type="KEGG" id="vg:5184141"/>
<dbReference type="GO" id="GO:0019031">
    <property type="term" value="C:viral envelope"/>
    <property type="evidence" value="ECO:0007669"/>
    <property type="project" value="InterPro"/>
</dbReference>
<evidence type="ECO:0000313" key="3">
    <source>
        <dbReference type="EMBL" id="ABQ51962.1"/>
    </source>
</evidence>
<evidence type="ECO:0000313" key="4">
    <source>
        <dbReference type="Proteomes" id="UP000202782"/>
    </source>
</evidence>
<dbReference type="InterPro" id="IPR007600">
    <property type="entry name" value="Baculo_PEP_N"/>
</dbReference>
<sequence length="370" mass="39200">MTSLPLIFSTRLDGTDVPVYYSGVQSDKPYVGVKELLNILGHSMSHADEFPRSETKLWQELVPGNPQFPPNKLFTTEVGFAVYYGKTKLHNWAKFKKMFDTIEFNILNRNLCNSTNPLCMIPPGHNSGCGPCPPPNNNCDGLAQILQALQNQNATLQAILAGVQELLNGGGGGGGTCDLTEVLADLQSLLTQVGQIASDLAAIAGQLTAIGADVTSLSASVQTLIGDVNALVTTVNNLTTTVNTINANVETILNQLEGVDSNLATLLSQIAGLIQTINSLVSSVANIDTNLLSLTATVNANSQALAALTADVQLILSILQPLDGVNKKAAAPESLIGEIYTSLNDLGSEVKRLNDFNNGFNKLLQNVVDK</sequence>
<dbReference type="Pfam" id="PF04512">
    <property type="entry name" value="Baculo_PEP_N"/>
    <property type="match status" value="1"/>
</dbReference>
<dbReference type="OrthoDB" id="8091at10239"/>
<feature type="domain" description="Baculovirus polyhedron envelope protein PEP N-terminal" evidence="1">
    <location>
        <begin position="13"/>
        <end position="112"/>
    </location>
</feature>
<dbReference type="SUPFAM" id="SSF58104">
    <property type="entry name" value="Methyl-accepting chemotaxis protein (MCP) signaling domain"/>
    <property type="match status" value="1"/>
</dbReference>
<dbReference type="GO" id="GO:0019028">
    <property type="term" value="C:viral capsid"/>
    <property type="evidence" value="ECO:0007669"/>
    <property type="project" value="InterPro"/>
</dbReference>
<dbReference type="Gene3D" id="1.20.5.340">
    <property type="match status" value="1"/>
</dbReference>
<dbReference type="GO" id="GO:0005198">
    <property type="term" value="F:structural molecule activity"/>
    <property type="evidence" value="ECO:0007669"/>
    <property type="project" value="InterPro"/>
</dbReference>
<gene>
    <name evidence="3" type="primary">p10-2</name>
    <name evidence="3" type="ORF">SlGVgp019</name>
</gene>
<dbReference type="GeneID" id="5184141"/>
<protein>
    <submittedName>
        <fullName evidence="3">P10-2</fullName>
    </submittedName>
</protein>
<feature type="domain" description="Baculovirus polyhedron envelope protein PEP C-terminal" evidence="2">
    <location>
        <begin position="160"/>
        <end position="302"/>
    </location>
</feature>
<dbReference type="RefSeq" id="YP_001256970.1">
    <property type="nucleotide sequence ID" value="NC_009503.1"/>
</dbReference>